<evidence type="ECO:0000313" key="2">
    <source>
        <dbReference type="Proteomes" id="UP000500938"/>
    </source>
</evidence>
<organism evidence="1 2">
    <name type="scientific">Gemmatimonas groenlandica</name>
    <dbReference type="NCBI Taxonomy" id="2732249"/>
    <lineage>
        <taxon>Bacteria</taxon>
        <taxon>Pseudomonadati</taxon>
        <taxon>Gemmatimonadota</taxon>
        <taxon>Gemmatimonadia</taxon>
        <taxon>Gemmatimonadales</taxon>
        <taxon>Gemmatimonadaceae</taxon>
        <taxon>Gemmatimonas</taxon>
    </lineage>
</organism>
<protein>
    <submittedName>
        <fullName evidence="1">Uncharacterized protein</fullName>
    </submittedName>
</protein>
<name>A0A6M4IP30_9BACT</name>
<dbReference type="AlphaFoldDB" id="A0A6M4IP30"/>
<gene>
    <name evidence="1" type="ORF">HKW67_03935</name>
</gene>
<sequence>MSVSLSVDDGSGPTALRSGTTDDLTAVQQLLTMVKLPIVGVDMIFGLRAEDFVVATYPAQPAYSLRPPSNTSRAAVPLAIAHTDEFADACLMCGFH</sequence>
<evidence type="ECO:0000313" key="1">
    <source>
        <dbReference type="EMBL" id="QJR34722.1"/>
    </source>
</evidence>
<dbReference type="KEGG" id="ggr:HKW67_03935"/>
<dbReference type="EMBL" id="CP053085">
    <property type="protein sequence ID" value="QJR34722.1"/>
    <property type="molecule type" value="Genomic_DNA"/>
</dbReference>
<keyword evidence="2" id="KW-1185">Reference proteome</keyword>
<dbReference type="Proteomes" id="UP000500938">
    <property type="component" value="Chromosome"/>
</dbReference>
<accession>A0A6M4IP30</accession>
<reference evidence="1 2" key="1">
    <citation type="submission" date="2020-05" db="EMBL/GenBank/DDBJ databases">
        <title>Complete genome sequence of Gemmatimonas greenlandica TET16.</title>
        <authorList>
            <person name="Zeng Y."/>
        </authorList>
    </citation>
    <scope>NUCLEOTIDE SEQUENCE [LARGE SCALE GENOMIC DNA]</scope>
    <source>
        <strain evidence="1 2">TET16</strain>
    </source>
</reference>
<dbReference type="RefSeq" id="WP_171224150.1">
    <property type="nucleotide sequence ID" value="NZ_CP053085.1"/>
</dbReference>
<proteinExistence type="predicted"/>